<comment type="similarity">
    <text evidence="2">Belongs to the peptidase S26C family.</text>
</comment>
<evidence type="ECO:0000256" key="4">
    <source>
        <dbReference type="ARBA" id="ARBA00022764"/>
    </source>
</evidence>
<dbReference type="Pfam" id="PF10502">
    <property type="entry name" value="Peptidase_S26"/>
    <property type="match status" value="1"/>
</dbReference>
<dbReference type="OrthoDB" id="5564030at2"/>
<evidence type="ECO:0000256" key="5">
    <source>
        <dbReference type="ARBA" id="ARBA00022971"/>
    </source>
</evidence>
<comment type="subcellular location">
    <subcellularLocation>
        <location evidence="1">Periplasm</location>
    </subcellularLocation>
</comment>
<feature type="domain" description="Peptidase S26" evidence="7">
    <location>
        <begin position="77"/>
        <end position="194"/>
    </location>
</feature>
<evidence type="ECO:0000256" key="1">
    <source>
        <dbReference type="ARBA" id="ARBA00004418"/>
    </source>
</evidence>
<reference evidence="8 9" key="1">
    <citation type="submission" date="2019-07" db="EMBL/GenBank/DDBJ databases">
        <title>Whole genome shotgun sequence of Thiobacillus plumbophilus NBRC 107929.</title>
        <authorList>
            <person name="Hosoyama A."/>
            <person name="Uohara A."/>
            <person name="Ohji S."/>
            <person name="Ichikawa N."/>
        </authorList>
    </citation>
    <scope>NUCLEOTIDE SEQUENCE [LARGE SCALE GENOMIC DNA]</scope>
    <source>
        <strain evidence="8 9">NBRC 107929</strain>
    </source>
</reference>
<dbReference type="NCBIfam" id="TIGR02771">
    <property type="entry name" value="TraF_Ti"/>
    <property type="match status" value="1"/>
</dbReference>
<proteinExistence type="inferred from homology"/>
<evidence type="ECO:0000313" key="9">
    <source>
        <dbReference type="Proteomes" id="UP000321337"/>
    </source>
</evidence>
<dbReference type="Proteomes" id="UP000321337">
    <property type="component" value="Unassembled WGS sequence"/>
</dbReference>
<evidence type="ECO:0000256" key="2">
    <source>
        <dbReference type="ARBA" id="ARBA00005849"/>
    </source>
</evidence>
<dbReference type="GO" id="GO:0006465">
    <property type="term" value="P:signal peptide processing"/>
    <property type="evidence" value="ECO:0007669"/>
    <property type="project" value="InterPro"/>
</dbReference>
<keyword evidence="6" id="KW-1133">Transmembrane helix</keyword>
<evidence type="ECO:0000256" key="3">
    <source>
        <dbReference type="ARBA" id="ARBA00022729"/>
    </source>
</evidence>
<dbReference type="InterPro" id="IPR014139">
    <property type="entry name" value="Peptidase_S26C_TraF"/>
</dbReference>
<gene>
    <name evidence="8" type="ORF">TPL01_25340</name>
</gene>
<protein>
    <recommendedName>
        <fullName evidence="7">Peptidase S26 domain-containing protein</fullName>
    </recommendedName>
</protein>
<dbReference type="GO" id="GO:0004252">
    <property type="term" value="F:serine-type endopeptidase activity"/>
    <property type="evidence" value="ECO:0007669"/>
    <property type="project" value="InterPro"/>
</dbReference>
<evidence type="ECO:0000313" key="8">
    <source>
        <dbReference type="EMBL" id="GEP31396.1"/>
    </source>
</evidence>
<accession>A0A512LA79</accession>
<sequence>MNTDYSTLDPRIQAGGLPRRALRLFGNSLRHARAHWILYTPVFAIWGFAFARVFIDPTPHLPILFNWTPSVPYKVAVVQYGGQQSLRCGDFVVYAFDGEAQRIYPGLRAQPFFKQIRGVPGDRVTVVGRQVFVNGQPVGFAKAYTFDRHALDPIAETVIPPGYYYVQGTHPDSFDSRYRASGLVRANQVIGKVNPLF</sequence>
<organism evidence="8 9">
    <name type="scientific">Sulfuriferula plumbiphila</name>
    <dbReference type="NCBI Taxonomy" id="171865"/>
    <lineage>
        <taxon>Bacteria</taxon>
        <taxon>Pseudomonadati</taxon>
        <taxon>Pseudomonadota</taxon>
        <taxon>Betaproteobacteria</taxon>
        <taxon>Nitrosomonadales</taxon>
        <taxon>Sulfuricellaceae</taxon>
        <taxon>Sulfuriferula</taxon>
    </lineage>
</organism>
<keyword evidence="3" id="KW-0732">Signal</keyword>
<evidence type="ECO:0000259" key="7">
    <source>
        <dbReference type="Pfam" id="PF10502"/>
    </source>
</evidence>
<comment type="caution">
    <text evidence="8">The sequence shown here is derived from an EMBL/GenBank/DDBJ whole genome shotgun (WGS) entry which is preliminary data.</text>
</comment>
<evidence type="ECO:0000256" key="6">
    <source>
        <dbReference type="SAM" id="Phobius"/>
    </source>
</evidence>
<dbReference type="Gene3D" id="2.10.109.10">
    <property type="entry name" value="Umud Fragment, subunit A"/>
    <property type="match status" value="1"/>
</dbReference>
<feature type="transmembrane region" description="Helical" evidence="6">
    <location>
        <begin position="36"/>
        <end position="55"/>
    </location>
</feature>
<keyword evidence="6" id="KW-0472">Membrane</keyword>
<dbReference type="GO" id="GO:0042597">
    <property type="term" value="C:periplasmic space"/>
    <property type="evidence" value="ECO:0007669"/>
    <property type="project" value="UniProtKB-SubCell"/>
</dbReference>
<keyword evidence="9" id="KW-1185">Reference proteome</keyword>
<keyword evidence="6" id="KW-0812">Transmembrane</keyword>
<dbReference type="SUPFAM" id="SSF51306">
    <property type="entry name" value="LexA/Signal peptidase"/>
    <property type="match status" value="1"/>
</dbReference>
<dbReference type="InterPro" id="IPR019533">
    <property type="entry name" value="Peptidase_S26"/>
</dbReference>
<keyword evidence="5" id="KW-0184">Conjugation</keyword>
<dbReference type="InterPro" id="IPR036286">
    <property type="entry name" value="LexA/Signal_pep-like_sf"/>
</dbReference>
<dbReference type="AlphaFoldDB" id="A0A512LA79"/>
<name>A0A512LA79_9PROT</name>
<dbReference type="EMBL" id="BKAD01000029">
    <property type="protein sequence ID" value="GEP31396.1"/>
    <property type="molecule type" value="Genomic_DNA"/>
</dbReference>
<dbReference type="RefSeq" id="WP_147074328.1">
    <property type="nucleotide sequence ID" value="NZ_AP021884.1"/>
</dbReference>
<keyword evidence="4" id="KW-0574">Periplasm</keyword>